<evidence type="ECO:0000259" key="3">
    <source>
        <dbReference type="Pfam" id="PF23666"/>
    </source>
</evidence>
<evidence type="ECO:0000313" key="4">
    <source>
        <dbReference type="EMBL" id="SEJ54566.1"/>
    </source>
</evidence>
<evidence type="ECO:0000313" key="5">
    <source>
        <dbReference type="Proteomes" id="UP000182932"/>
    </source>
</evidence>
<feature type="domain" description="Tip attachment protein J" evidence="2">
    <location>
        <begin position="829"/>
        <end position="988"/>
    </location>
</feature>
<dbReference type="RefSeq" id="WP_074836647.1">
    <property type="nucleotide sequence ID" value="NZ_CATMKJ010000034.1"/>
</dbReference>
<evidence type="ECO:0000259" key="1">
    <source>
        <dbReference type="Pfam" id="PF13547"/>
    </source>
</evidence>
<gene>
    <name evidence="4" type="ORF">SAMN04487940_10741</name>
</gene>
<dbReference type="InterPro" id="IPR017853">
    <property type="entry name" value="GH"/>
</dbReference>
<dbReference type="Pfam" id="PF23666">
    <property type="entry name" value="Rcc01698_C"/>
    <property type="match status" value="1"/>
</dbReference>
<protein>
    <submittedName>
        <fullName evidence="4">Phage tail protein</fullName>
    </submittedName>
</protein>
<comment type="caution">
    <text evidence="4">The sequence shown here is derived from an EMBL/GenBank/DDBJ whole genome shotgun (WGS) entry which is preliminary data.</text>
</comment>
<dbReference type="Pfam" id="PF13547">
    <property type="entry name" value="GTA_TIM"/>
    <property type="match status" value="1"/>
</dbReference>
<feature type="domain" description="GTA TIM-barrel-like" evidence="1">
    <location>
        <begin position="471"/>
        <end position="767"/>
    </location>
</feature>
<dbReference type="Gene3D" id="3.20.20.80">
    <property type="entry name" value="Glycosidases"/>
    <property type="match status" value="1"/>
</dbReference>
<reference evidence="4 5" key="1">
    <citation type="submission" date="2016-10" db="EMBL/GenBank/DDBJ databases">
        <authorList>
            <person name="Varghese N."/>
            <person name="Submissions S."/>
        </authorList>
    </citation>
    <scope>NUCLEOTIDE SEQUENCE [LARGE SCALE GENOMIC DNA]</scope>
    <source>
        <strain evidence="4 5">FF3</strain>
    </source>
</reference>
<dbReference type="InterPro" id="IPR056490">
    <property type="entry name" value="Rcc01698_C"/>
</dbReference>
<dbReference type="SUPFAM" id="SSF51445">
    <property type="entry name" value="(Trans)glycosidases"/>
    <property type="match status" value="1"/>
</dbReference>
<keyword evidence="5" id="KW-1185">Reference proteome</keyword>
<feature type="domain" description="Rcc01698-like C-terminal" evidence="3">
    <location>
        <begin position="1079"/>
        <end position="1179"/>
    </location>
</feature>
<name>A0A975WAB6_9RHOB</name>
<dbReference type="Pfam" id="PF13550">
    <property type="entry name" value="Phage-tail_3"/>
    <property type="match status" value="1"/>
</dbReference>
<dbReference type="InterPro" id="IPR025195">
    <property type="entry name" value="GTA_TIM_dom"/>
</dbReference>
<dbReference type="Proteomes" id="UP000182932">
    <property type="component" value="Unassembled WGS sequence"/>
</dbReference>
<dbReference type="CDD" id="cd19607">
    <property type="entry name" value="GTA_TIM-barrel-like"/>
    <property type="match status" value="1"/>
</dbReference>
<accession>A0A975WAB6</accession>
<organism evidence="4 5">
    <name type="scientific">Marinovum algicola</name>
    <dbReference type="NCBI Taxonomy" id="42444"/>
    <lineage>
        <taxon>Bacteria</taxon>
        <taxon>Pseudomonadati</taxon>
        <taxon>Pseudomonadota</taxon>
        <taxon>Alphaproteobacteria</taxon>
        <taxon>Rhodobacterales</taxon>
        <taxon>Roseobacteraceae</taxon>
        <taxon>Marinovum</taxon>
    </lineage>
</organism>
<proteinExistence type="predicted"/>
<dbReference type="InterPro" id="IPR032876">
    <property type="entry name" value="J_dom"/>
</dbReference>
<dbReference type="EMBL" id="FNYY01000007">
    <property type="protein sequence ID" value="SEJ54566.1"/>
    <property type="molecule type" value="Genomic_DNA"/>
</dbReference>
<dbReference type="GeneID" id="80818523"/>
<evidence type="ECO:0000259" key="2">
    <source>
        <dbReference type="Pfam" id="PF13550"/>
    </source>
</evidence>
<sequence>MATIVLSAAGAALGSAVGGTFLGLSMTAVGRFVGASIGRAIDQRLMGQGSEVVVEGNRIDRFRVNRAGEGAPVARSYGRTRMSGHVIWASAFTEHVDTETSGGGGGKGAPAQPEVTTTTYSYSVSLAIAICEGEITGIGRIWADGEEISPEDLNLKVYPGSADQLPDPKIEAIEGSGAVPAYRGTAYVVLEELDLSPFGNRVPQFSFEVTKPVQTDTPEGPAEVPHNLRGVALIPGTGEYALATTPVAYRYGAGQSRMANVNTPSGRSDLDTSLDQLVAECPDMGATSLVVSWFGDDLRCGACSLRPKVEQTEFDGRGAKWRVSGLARSAAETVVQESDATPVYGGTPSDGAVLEGIRALQARGQAVMFYPFILMEQMSANGLPDPYGAAIDQPVLPWRGRITTSAAPGLPGSPDGTAAAEAEVATFFGTAQVGDFAIDGQSATSGGVIAALGGTDEVIGKTVTYNGPEEWSYRRFILHYAALCAAAGGVDAFCIGSEMRGLTQIRGAGGSFPAVAAMVQLAADVREILGPGVKIGYAADWSEYFGYHPQDGSGDAYFHLDPLWSDANIDFVGIDNYMPLSDWRAGDDHADAAFGAIYNLDYLRGNVAGGEGYDWYYDTPEARAAQRREPISDGAHDEPWVFRYKDIRNWWEHKHHDRIGGVRQAGSTAWVPQSKPVWFTEFGCAAVDKGSNQPNKFLDPKSSESSLPRFSNGRRDELIQRQYLRAVTEFWGDPANNPISEEYGGTMIDMARAFAWAWDARPFPAFPGNETLWSDSGNYMRGHWLNGRVSGLSLARLVAEICEEAGVLAYDVSHLHGFVRGYTAADSGDMRRLLQPLMLRFGFDAVERDGVLHFRMRDGQTAKVIDAERLAESPDLDGILMQSRASEAEMAGRVRLEFIRSDGDYETIAEEAVLPDDATHAVSRSEMPLVMTRAEGRQTVERWLAEARVAREQARFALPPSRLDIGPGDIVSLPEEAGRALYRVDRMETGREQIIEAVRIEPEVYDPVDVPEDPGTVTPFVAPVPVLPLFMDLPLMSGDEVPHAPHLALVAKPWPGTVALYASAQDADYALSDTFAARATFGVTESAMTAAAAGLIDRGAGLQVRLTSGMFSSVTEAQLLSGANLCAIGDGTPDGWELFQFRDAQLIDTDTWVLSHRLRGQLGTDALMPQTWPTGSYVVLLDGAPQQISLASSQRRVTRHYRVGPARRPVGDPSYTHEEHAFDGNGLRPYSPAHLRGRWAGGDLELSWIRRTRVDGDSWDLADVPLAEARESYLVRVLDQSGVLREAMVDTPGFTYGAAMQAQDGAGTGLAVEVAQVSDIYGPGLFARWAG</sequence>